<dbReference type="PANTHER" id="PTHR42940">
    <property type="entry name" value="ALCOHOL DEHYDROGENASE 1-RELATED"/>
    <property type="match status" value="1"/>
</dbReference>
<comment type="similarity">
    <text evidence="2 11">Belongs to the zinc-containing alcohol dehydrogenase family.</text>
</comment>
<dbReference type="Proteomes" id="UP000317893">
    <property type="component" value="Unassembled WGS sequence"/>
</dbReference>
<dbReference type="EMBL" id="VFMN01000001">
    <property type="protein sequence ID" value="TQJ09509.1"/>
    <property type="molecule type" value="Genomic_DNA"/>
</dbReference>
<dbReference type="InterPro" id="IPR036291">
    <property type="entry name" value="NAD(P)-bd_dom_sf"/>
</dbReference>
<dbReference type="PROSITE" id="PS00059">
    <property type="entry name" value="ADH_ZINC"/>
    <property type="match status" value="1"/>
</dbReference>
<keyword evidence="14" id="KW-1185">Reference proteome</keyword>
<evidence type="ECO:0000256" key="4">
    <source>
        <dbReference type="ARBA" id="ARBA00016352"/>
    </source>
</evidence>
<dbReference type="CDD" id="cd08296">
    <property type="entry name" value="CAD_like"/>
    <property type="match status" value="1"/>
</dbReference>
<protein>
    <recommendedName>
        <fullName evidence="4">Alcohol dehydrogenase</fullName>
        <ecNumber evidence="3">1.1.1.1</ecNumber>
    </recommendedName>
</protein>
<comment type="catalytic activity">
    <reaction evidence="10">
        <text>a primary alcohol + NAD(+) = an aldehyde + NADH + H(+)</text>
        <dbReference type="Rhea" id="RHEA:10736"/>
        <dbReference type="ChEBI" id="CHEBI:15378"/>
        <dbReference type="ChEBI" id="CHEBI:15734"/>
        <dbReference type="ChEBI" id="CHEBI:17478"/>
        <dbReference type="ChEBI" id="CHEBI:57540"/>
        <dbReference type="ChEBI" id="CHEBI:57945"/>
        <dbReference type="EC" id="1.1.1.1"/>
    </reaction>
</comment>
<evidence type="ECO:0000256" key="2">
    <source>
        <dbReference type="ARBA" id="ARBA00008072"/>
    </source>
</evidence>
<evidence type="ECO:0000313" key="14">
    <source>
        <dbReference type="Proteomes" id="UP000317893"/>
    </source>
</evidence>
<dbReference type="Pfam" id="PF00107">
    <property type="entry name" value="ADH_zinc_N"/>
    <property type="match status" value="1"/>
</dbReference>
<dbReference type="GO" id="GO:0005737">
    <property type="term" value="C:cytoplasm"/>
    <property type="evidence" value="ECO:0007669"/>
    <property type="project" value="TreeGrafter"/>
</dbReference>
<dbReference type="RefSeq" id="WP_246061202.1">
    <property type="nucleotide sequence ID" value="NZ_BAAAPR010000009.1"/>
</dbReference>
<dbReference type="GO" id="GO:0004022">
    <property type="term" value="F:alcohol dehydrogenase (NAD+) activity"/>
    <property type="evidence" value="ECO:0007669"/>
    <property type="project" value="UniProtKB-EC"/>
</dbReference>
<comment type="caution">
    <text evidence="13">The sequence shown here is derived from an EMBL/GenBank/DDBJ whole genome shotgun (WGS) entry which is preliminary data.</text>
</comment>
<dbReference type="SMART" id="SM00829">
    <property type="entry name" value="PKS_ER"/>
    <property type="match status" value="1"/>
</dbReference>
<evidence type="ECO:0000256" key="7">
    <source>
        <dbReference type="ARBA" id="ARBA00023002"/>
    </source>
</evidence>
<dbReference type="GO" id="GO:0008270">
    <property type="term" value="F:zinc ion binding"/>
    <property type="evidence" value="ECO:0007669"/>
    <property type="project" value="InterPro"/>
</dbReference>
<dbReference type="Gene3D" id="3.40.50.720">
    <property type="entry name" value="NAD(P)-binding Rossmann-like Domain"/>
    <property type="match status" value="1"/>
</dbReference>
<evidence type="ECO:0000256" key="3">
    <source>
        <dbReference type="ARBA" id="ARBA00013190"/>
    </source>
</evidence>
<dbReference type="SUPFAM" id="SSF50129">
    <property type="entry name" value="GroES-like"/>
    <property type="match status" value="1"/>
</dbReference>
<keyword evidence="8" id="KW-0520">NAD</keyword>
<comment type="cofactor">
    <cofactor evidence="1 11">
        <name>Zn(2+)</name>
        <dbReference type="ChEBI" id="CHEBI:29105"/>
    </cofactor>
</comment>
<dbReference type="InterPro" id="IPR011032">
    <property type="entry name" value="GroES-like_sf"/>
</dbReference>
<evidence type="ECO:0000256" key="1">
    <source>
        <dbReference type="ARBA" id="ARBA00001947"/>
    </source>
</evidence>
<evidence type="ECO:0000313" key="13">
    <source>
        <dbReference type="EMBL" id="TQJ09509.1"/>
    </source>
</evidence>
<dbReference type="InterPro" id="IPR002328">
    <property type="entry name" value="ADH_Zn_CS"/>
</dbReference>
<dbReference type="InterPro" id="IPR013149">
    <property type="entry name" value="ADH-like_C"/>
</dbReference>
<dbReference type="InterPro" id="IPR020843">
    <property type="entry name" value="ER"/>
</dbReference>
<evidence type="ECO:0000256" key="10">
    <source>
        <dbReference type="ARBA" id="ARBA00049243"/>
    </source>
</evidence>
<evidence type="ECO:0000256" key="5">
    <source>
        <dbReference type="ARBA" id="ARBA00022723"/>
    </source>
</evidence>
<organism evidence="13 14">
    <name type="scientific">Lapillicoccus jejuensis</name>
    <dbReference type="NCBI Taxonomy" id="402171"/>
    <lineage>
        <taxon>Bacteria</taxon>
        <taxon>Bacillati</taxon>
        <taxon>Actinomycetota</taxon>
        <taxon>Actinomycetes</taxon>
        <taxon>Micrococcales</taxon>
        <taxon>Intrasporangiaceae</taxon>
        <taxon>Lapillicoccus</taxon>
    </lineage>
</organism>
<dbReference type="InterPro" id="IPR013154">
    <property type="entry name" value="ADH-like_N"/>
</dbReference>
<evidence type="ECO:0000256" key="11">
    <source>
        <dbReference type="RuleBase" id="RU361277"/>
    </source>
</evidence>
<feature type="domain" description="Enoyl reductase (ER)" evidence="12">
    <location>
        <begin position="16"/>
        <end position="337"/>
    </location>
</feature>
<sequence>MSDQQQMTTARIPSAGAKFEIVQVPVPEPGPGQVRVEVHACGVCHSDSLTVEGAMGNDFPRAPGHEVAGVVDAVGDGVTGWSAGDRVGVGWFGGCDFTCEACRRGDFISCANGQVSGIAYDGGYAEYMVAPAEALARIPDDLSDVDAAPLLCAGITTFNALRESVARPGDLVAILGVGGLGHLGVQYAVKMGFETVAIARGTGKEQLARELGAHHYLDSTAVDVAQELQSLGGAKVVLATVTAPEAMAATLGGLKPRGQLVVVGASADPMPVPPFALIPGSTAVQGHASGTAQDSEDAMRFSVLTHVRPMVQTMPLEQAQEAYDAMMAGDARFRMVLTTGR</sequence>
<accession>A0A542E2J8</accession>
<proteinExistence type="inferred from homology"/>
<dbReference type="Gene3D" id="3.90.180.10">
    <property type="entry name" value="Medium-chain alcohol dehydrogenases, catalytic domain"/>
    <property type="match status" value="1"/>
</dbReference>
<keyword evidence="5 11" id="KW-0479">Metal-binding</keyword>
<name>A0A542E2J8_9MICO</name>
<gene>
    <name evidence="13" type="ORF">FB458_2621</name>
</gene>
<evidence type="ECO:0000259" key="12">
    <source>
        <dbReference type="SMART" id="SM00829"/>
    </source>
</evidence>
<keyword evidence="7" id="KW-0560">Oxidoreductase</keyword>
<reference evidence="13 14" key="1">
    <citation type="submission" date="2019-06" db="EMBL/GenBank/DDBJ databases">
        <title>Sequencing the genomes of 1000 actinobacteria strains.</title>
        <authorList>
            <person name="Klenk H.-P."/>
        </authorList>
    </citation>
    <scope>NUCLEOTIDE SEQUENCE [LARGE SCALE GENOMIC DNA]</scope>
    <source>
        <strain evidence="13 14">DSM 18607</strain>
    </source>
</reference>
<evidence type="ECO:0000256" key="9">
    <source>
        <dbReference type="ARBA" id="ARBA00049164"/>
    </source>
</evidence>
<dbReference type="PANTHER" id="PTHR42940:SF7">
    <property type="entry name" value="ALCOHOL DEHYDROGENASE-LIKE N-TERMINAL DOMAIN-CONTAINING PROTEIN"/>
    <property type="match status" value="1"/>
</dbReference>
<dbReference type="Pfam" id="PF08240">
    <property type="entry name" value="ADH_N"/>
    <property type="match status" value="1"/>
</dbReference>
<evidence type="ECO:0000256" key="6">
    <source>
        <dbReference type="ARBA" id="ARBA00022833"/>
    </source>
</evidence>
<dbReference type="FunFam" id="3.40.50.720:FF:000039">
    <property type="entry name" value="Alcohol dehydrogenase AdhP"/>
    <property type="match status" value="1"/>
</dbReference>
<evidence type="ECO:0000256" key="8">
    <source>
        <dbReference type="ARBA" id="ARBA00023027"/>
    </source>
</evidence>
<dbReference type="SUPFAM" id="SSF51735">
    <property type="entry name" value="NAD(P)-binding Rossmann-fold domains"/>
    <property type="match status" value="1"/>
</dbReference>
<comment type="catalytic activity">
    <reaction evidence="9">
        <text>a secondary alcohol + NAD(+) = a ketone + NADH + H(+)</text>
        <dbReference type="Rhea" id="RHEA:10740"/>
        <dbReference type="ChEBI" id="CHEBI:15378"/>
        <dbReference type="ChEBI" id="CHEBI:17087"/>
        <dbReference type="ChEBI" id="CHEBI:35681"/>
        <dbReference type="ChEBI" id="CHEBI:57540"/>
        <dbReference type="ChEBI" id="CHEBI:57945"/>
        <dbReference type="EC" id="1.1.1.1"/>
    </reaction>
</comment>
<dbReference type="EC" id="1.1.1.1" evidence="3"/>
<keyword evidence="6 11" id="KW-0862">Zinc</keyword>
<dbReference type="AlphaFoldDB" id="A0A542E2J8"/>